<evidence type="ECO:0000313" key="2">
    <source>
        <dbReference type="EMBL" id="KAL0469771.1"/>
    </source>
</evidence>
<name>A0ABR3DAQ1_NEUIN</name>
<protein>
    <submittedName>
        <fullName evidence="2">Uncharacterized protein</fullName>
    </submittedName>
</protein>
<sequence>MWFEYGYDFLFGELLTISAVLFTAPLLSSTSPYGLVLENRFPVFSNTFFQHPTHIRLPYRSHSIEKMKSLSAVSLHHFLLSYLPCYPCEYPVSPSWPDNKLLLFRPMRSSEASFCSRSGAAHDVAIGMDVSKMPCPMIFHWSGKKKQKKKKTLNSSPAQSNDKPNASPNSNFFVINSAVLGTYSQIGS</sequence>
<dbReference type="EMBL" id="JAVLET010000005">
    <property type="protein sequence ID" value="KAL0469771.1"/>
    <property type="molecule type" value="Genomic_DNA"/>
</dbReference>
<accession>A0ABR3DAQ1</accession>
<feature type="compositionally biased region" description="Polar residues" evidence="1">
    <location>
        <begin position="153"/>
        <end position="169"/>
    </location>
</feature>
<feature type="compositionally biased region" description="Basic residues" evidence="1">
    <location>
        <begin position="143"/>
        <end position="152"/>
    </location>
</feature>
<evidence type="ECO:0000256" key="1">
    <source>
        <dbReference type="SAM" id="MobiDB-lite"/>
    </source>
</evidence>
<gene>
    <name evidence="2" type="ORF">QR685DRAFT_527508</name>
</gene>
<comment type="caution">
    <text evidence="2">The sequence shown here is derived from an EMBL/GenBank/DDBJ whole genome shotgun (WGS) entry which is preliminary data.</text>
</comment>
<organism evidence="2 3">
    <name type="scientific">Neurospora intermedia</name>
    <dbReference type="NCBI Taxonomy" id="5142"/>
    <lineage>
        <taxon>Eukaryota</taxon>
        <taxon>Fungi</taxon>
        <taxon>Dikarya</taxon>
        <taxon>Ascomycota</taxon>
        <taxon>Pezizomycotina</taxon>
        <taxon>Sordariomycetes</taxon>
        <taxon>Sordariomycetidae</taxon>
        <taxon>Sordariales</taxon>
        <taxon>Sordariaceae</taxon>
        <taxon>Neurospora</taxon>
    </lineage>
</organism>
<feature type="region of interest" description="Disordered" evidence="1">
    <location>
        <begin position="143"/>
        <end position="169"/>
    </location>
</feature>
<keyword evidence="3" id="KW-1185">Reference proteome</keyword>
<dbReference type="Proteomes" id="UP001451303">
    <property type="component" value="Unassembled WGS sequence"/>
</dbReference>
<evidence type="ECO:0000313" key="3">
    <source>
        <dbReference type="Proteomes" id="UP001451303"/>
    </source>
</evidence>
<proteinExistence type="predicted"/>
<reference evidence="2 3" key="1">
    <citation type="submission" date="2023-09" db="EMBL/GenBank/DDBJ databases">
        <title>Multi-omics analysis of a traditional fermented food reveals byproduct-associated fungal strains for waste-to-food upcycling.</title>
        <authorList>
            <consortium name="Lawrence Berkeley National Laboratory"/>
            <person name="Rekdal V.M."/>
            <person name="Villalobos-Escobedo J.M."/>
            <person name="Rodriguez-Valeron N."/>
            <person name="Garcia M.O."/>
            <person name="Vasquez D.P."/>
            <person name="Damayanti I."/>
            <person name="Sorensen P.M."/>
            <person name="Baidoo E.E."/>
            <person name="De Carvalho A.C."/>
            <person name="Riley R."/>
            <person name="Lipzen A."/>
            <person name="He G."/>
            <person name="Yan M."/>
            <person name="Haridas S."/>
            <person name="Daum C."/>
            <person name="Yoshinaga Y."/>
            <person name="Ng V."/>
            <person name="Grigoriev I.V."/>
            <person name="Munk R."/>
            <person name="Nuraida L."/>
            <person name="Wijaya C.H."/>
            <person name="Morales P.-C."/>
            <person name="Keasling J.D."/>
        </authorList>
    </citation>
    <scope>NUCLEOTIDE SEQUENCE [LARGE SCALE GENOMIC DNA]</scope>
    <source>
        <strain evidence="2 3">FGSC 2613</strain>
    </source>
</reference>